<organism evidence="1 2">
    <name type="scientific">Microbacterium hominis</name>
    <dbReference type="NCBI Taxonomy" id="162426"/>
    <lineage>
        <taxon>Bacteria</taxon>
        <taxon>Bacillati</taxon>
        <taxon>Actinomycetota</taxon>
        <taxon>Actinomycetes</taxon>
        <taxon>Micrococcales</taxon>
        <taxon>Microbacteriaceae</taxon>
        <taxon>Microbacterium</taxon>
    </lineage>
</organism>
<reference evidence="1 2" key="1">
    <citation type="submission" date="2017-12" db="EMBL/GenBank/DDBJ databases">
        <title>Isolation and characterization of estrogens degradatiion strain Microbacterium hominis SJTG1.</title>
        <authorList>
            <person name="Xiong W."/>
            <person name="Yin C."/>
            <person name="Zheng D."/>
            <person name="Liang R."/>
        </authorList>
    </citation>
    <scope>NUCLEOTIDE SEQUENCE [LARGE SCALE GENOMIC DNA]</scope>
    <source>
        <strain evidence="1 2">SJTG1</strain>
    </source>
</reference>
<evidence type="ECO:0000313" key="1">
    <source>
        <dbReference type="EMBL" id="AUG28734.1"/>
    </source>
</evidence>
<dbReference type="KEGG" id="mhos:CXR34_04110"/>
<name>A0A2K9DSA5_9MICO</name>
<dbReference type="EMBL" id="CP025299">
    <property type="protein sequence ID" value="AUG28734.1"/>
    <property type="molecule type" value="Genomic_DNA"/>
</dbReference>
<dbReference type="Proteomes" id="UP000233276">
    <property type="component" value="Chromosome"/>
</dbReference>
<evidence type="ECO:0008006" key="3">
    <source>
        <dbReference type="Google" id="ProtNLM"/>
    </source>
</evidence>
<accession>A0A2K9DSA5</accession>
<gene>
    <name evidence="1" type="ORF">CXR34_04110</name>
</gene>
<protein>
    <recommendedName>
        <fullName evidence="3">DUF5047 domain-containing protein</fullName>
    </recommendedName>
</protein>
<sequence>MLLAGDVPILTGHATGHVSRRVQKHVSFKVPPVTVEAGRTVGWLPKKATDPIARYGQVVDVTMSVEGVDSRIGRYLIVEWNENDDGSITVEADGLQRWADDDRFLTAVGPRDGGTLISEARRMLPGYMSAAFADGLIDRAVPLVMQWNENRLDNLYGIADTWPARLREDEWGQMVFSPPLPEVPTPVLSYRDGGPETKTVTVTTGDVYPADDIYPLDDRYLGGTVVSELPVGPGGTLMAAPVSDTRDGAYNVFVARSSAQDVDVQAVVQVLSGPMDPTGPYRPVPKFLAAPTLTTYEQCRAAAESMRDAAVRESTIRKVTIAPDPRPDLDDAVEIITGWGTPQQERRWGYVVGYDIGLTVNDGPTRLDITG</sequence>
<dbReference type="RefSeq" id="WP_101305662.1">
    <property type="nucleotide sequence ID" value="NZ_CP025299.1"/>
</dbReference>
<proteinExistence type="predicted"/>
<evidence type="ECO:0000313" key="2">
    <source>
        <dbReference type="Proteomes" id="UP000233276"/>
    </source>
</evidence>
<dbReference type="AlphaFoldDB" id="A0A2K9DSA5"/>